<feature type="compositionally biased region" description="Polar residues" evidence="1">
    <location>
        <begin position="337"/>
        <end position="350"/>
    </location>
</feature>
<dbReference type="AlphaFoldDB" id="A0A432ZYY0"/>
<feature type="region of interest" description="Disordered" evidence="1">
    <location>
        <begin position="337"/>
        <end position="359"/>
    </location>
</feature>
<comment type="caution">
    <text evidence="2">The sequence shown here is derived from an EMBL/GenBank/DDBJ whole genome shotgun (WGS) entry which is preliminary data.</text>
</comment>
<gene>
    <name evidence="2" type="ORF">BC936DRAFT_143591</name>
</gene>
<protein>
    <submittedName>
        <fullName evidence="2">Uncharacterized protein</fullName>
    </submittedName>
</protein>
<reference evidence="2 3" key="1">
    <citation type="journal article" date="2018" name="New Phytol.">
        <title>Phylogenomics of Endogonaceae and evolution of mycorrhizas within Mucoromycota.</title>
        <authorList>
            <person name="Chang Y."/>
            <person name="Desiro A."/>
            <person name="Na H."/>
            <person name="Sandor L."/>
            <person name="Lipzen A."/>
            <person name="Clum A."/>
            <person name="Barry K."/>
            <person name="Grigoriev I.V."/>
            <person name="Martin F.M."/>
            <person name="Stajich J.E."/>
            <person name="Smith M.E."/>
            <person name="Bonito G."/>
            <person name="Spatafora J.W."/>
        </authorList>
    </citation>
    <scope>NUCLEOTIDE SEQUENCE [LARGE SCALE GENOMIC DNA]</scope>
    <source>
        <strain evidence="2 3">GMNB39</strain>
    </source>
</reference>
<dbReference type="EMBL" id="RBNI01027556">
    <property type="protein sequence ID" value="RUO95626.1"/>
    <property type="molecule type" value="Genomic_DNA"/>
</dbReference>
<feature type="compositionally biased region" description="Low complexity" evidence="1">
    <location>
        <begin position="133"/>
        <end position="168"/>
    </location>
</feature>
<proteinExistence type="predicted"/>
<keyword evidence="3" id="KW-1185">Reference proteome</keyword>
<dbReference type="Proteomes" id="UP000268093">
    <property type="component" value="Unassembled WGS sequence"/>
</dbReference>
<name>A0A432ZYY0_9FUNG</name>
<sequence length="359" mass="38043">QKKSTQFTTTPLTQLQFDEAYARSIHQQERAQVAAQDCYTGSSQPFVPVVPSPAPVNINGVTWVPVQAHAAGYATPVVYVQYPGQPFPTATYPPQPGYPLMYTSPYIGTPGGVPGQYPGAASSASSDGSPTKTAPISNSTASTPPTASRKGGLSGLLKGLRRGLSTSSNGTSQQGEGSRPRSIRSRTLSVTGSDDSDNIPDARPTNPAALHMRSFSDDMSNGYNGMKSLNVPDDIRPDHSTIGYSDGLQQRQEGAAAEDPFYHPYDDAPEEKLVRRRPSPLPASSNRYSPRPSGEGTSPTDPWYTQTNPGQPRAAAPLENPFNTSIEINPATVVLTATSIPGSPTPSRASRVSMPSPWG</sequence>
<evidence type="ECO:0000256" key="1">
    <source>
        <dbReference type="SAM" id="MobiDB-lite"/>
    </source>
</evidence>
<evidence type="ECO:0000313" key="2">
    <source>
        <dbReference type="EMBL" id="RUO95626.1"/>
    </source>
</evidence>
<feature type="non-terminal residue" evidence="2">
    <location>
        <position position="1"/>
    </location>
</feature>
<organism evidence="2 3">
    <name type="scientific">Jimgerdemannia flammicorona</name>
    <dbReference type="NCBI Taxonomy" id="994334"/>
    <lineage>
        <taxon>Eukaryota</taxon>
        <taxon>Fungi</taxon>
        <taxon>Fungi incertae sedis</taxon>
        <taxon>Mucoromycota</taxon>
        <taxon>Mucoromycotina</taxon>
        <taxon>Endogonomycetes</taxon>
        <taxon>Endogonales</taxon>
        <taxon>Endogonaceae</taxon>
        <taxon>Jimgerdemannia</taxon>
    </lineage>
</organism>
<feature type="region of interest" description="Disordered" evidence="1">
    <location>
        <begin position="113"/>
        <end position="318"/>
    </location>
</feature>
<feature type="compositionally biased region" description="Polar residues" evidence="1">
    <location>
        <begin position="295"/>
        <end position="310"/>
    </location>
</feature>
<feature type="compositionally biased region" description="Basic and acidic residues" evidence="1">
    <location>
        <begin position="260"/>
        <end position="273"/>
    </location>
</feature>
<evidence type="ECO:0000313" key="3">
    <source>
        <dbReference type="Proteomes" id="UP000268093"/>
    </source>
</evidence>
<accession>A0A432ZYY0</accession>